<dbReference type="AlphaFoldDB" id="E3LIZ6"/>
<dbReference type="HOGENOM" id="CLU_1972536_0_0_1"/>
<organism evidence="12">
    <name type="scientific">Caenorhabditis remanei</name>
    <name type="common">Caenorhabditis vulgaris</name>
    <dbReference type="NCBI Taxonomy" id="31234"/>
    <lineage>
        <taxon>Eukaryota</taxon>
        <taxon>Metazoa</taxon>
        <taxon>Ecdysozoa</taxon>
        <taxon>Nematoda</taxon>
        <taxon>Chromadorea</taxon>
        <taxon>Rhabditida</taxon>
        <taxon>Rhabditina</taxon>
        <taxon>Rhabditomorpha</taxon>
        <taxon>Rhabditoidea</taxon>
        <taxon>Rhabditidae</taxon>
        <taxon>Peloderinae</taxon>
        <taxon>Caenorhabditis</taxon>
    </lineage>
</organism>
<dbReference type="GO" id="GO:0003700">
    <property type="term" value="F:DNA-binding transcription factor activity"/>
    <property type="evidence" value="ECO:0007669"/>
    <property type="project" value="InterPro"/>
</dbReference>
<dbReference type="PRINTS" id="PR00047">
    <property type="entry name" value="STROIDFINGER"/>
</dbReference>
<evidence type="ECO:0000259" key="10">
    <source>
        <dbReference type="PROSITE" id="PS51030"/>
    </source>
</evidence>
<dbReference type="PROSITE" id="PS00031">
    <property type="entry name" value="NUCLEAR_REC_DBD_1"/>
    <property type="match status" value="1"/>
</dbReference>
<keyword evidence="6" id="KW-0804">Transcription</keyword>
<dbReference type="InterPro" id="IPR042936">
    <property type="entry name" value="Nhr-150"/>
</dbReference>
<dbReference type="eggNOG" id="KOG3575">
    <property type="taxonomic scope" value="Eukaryota"/>
</dbReference>
<keyword evidence="3" id="KW-0862">Zinc</keyword>
<feature type="compositionally biased region" description="Basic and acidic residues" evidence="9">
    <location>
        <begin position="116"/>
        <end position="127"/>
    </location>
</feature>
<feature type="region of interest" description="Disordered" evidence="9">
    <location>
        <begin position="71"/>
        <end position="127"/>
    </location>
</feature>
<keyword evidence="1" id="KW-0479">Metal-binding</keyword>
<dbReference type="InterPro" id="IPR001628">
    <property type="entry name" value="Znf_hrmn_rcpt"/>
</dbReference>
<dbReference type="PROSITE" id="PS51030">
    <property type="entry name" value="NUCLEAR_REC_DBD_2"/>
    <property type="match status" value="1"/>
</dbReference>
<dbReference type="SUPFAM" id="SSF57716">
    <property type="entry name" value="Glucocorticoid receptor-like (DNA-binding domain)"/>
    <property type="match status" value="1"/>
</dbReference>
<dbReference type="STRING" id="31234.E3LIZ6"/>
<dbReference type="EMBL" id="DS268409">
    <property type="protein sequence ID" value="EFO95301.1"/>
    <property type="molecule type" value="Genomic_DNA"/>
</dbReference>
<keyword evidence="7" id="KW-0675">Receptor</keyword>
<keyword evidence="8" id="KW-0539">Nucleus</keyword>
<dbReference type="InParanoid" id="E3LIZ6"/>
<keyword evidence="12" id="KW-1185">Reference proteome</keyword>
<evidence type="ECO:0000256" key="4">
    <source>
        <dbReference type="ARBA" id="ARBA00023015"/>
    </source>
</evidence>
<evidence type="ECO:0000256" key="8">
    <source>
        <dbReference type="ARBA" id="ARBA00023242"/>
    </source>
</evidence>
<protein>
    <recommendedName>
        <fullName evidence="10">Nuclear receptor domain-containing protein</fullName>
    </recommendedName>
</protein>
<dbReference type="PANTHER" id="PTHR46800">
    <property type="entry name" value="NUCLEAR HORMONE RECEPTOR FAMILY-RELATED-RELATED"/>
    <property type="match status" value="1"/>
</dbReference>
<sequence length="127" mass="14113">MTCLVCGSRQSEPHFGGNSCRACAAFFRRYFNSNKSVIICICKTKKANSHPCRSCRMAKCFAVGMTPLKIHGQRDPNGSSPRKLEKSALFQNRRPIKKSEAHGRIGGPWQNRRPVKKSEAHGRIGGP</sequence>
<evidence type="ECO:0000256" key="9">
    <source>
        <dbReference type="SAM" id="MobiDB-lite"/>
    </source>
</evidence>
<feature type="domain" description="Nuclear receptor" evidence="10">
    <location>
        <begin position="1"/>
        <end position="72"/>
    </location>
</feature>
<proteinExistence type="predicted"/>
<evidence type="ECO:0000256" key="2">
    <source>
        <dbReference type="ARBA" id="ARBA00022771"/>
    </source>
</evidence>
<evidence type="ECO:0000313" key="11">
    <source>
        <dbReference type="EMBL" id="EFO95301.1"/>
    </source>
</evidence>
<dbReference type="Pfam" id="PF00105">
    <property type="entry name" value="zf-C4"/>
    <property type="match status" value="1"/>
</dbReference>
<keyword evidence="5" id="KW-0238">DNA-binding</keyword>
<evidence type="ECO:0000256" key="3">
    <source>
        <dbReference type="ARBA" id="ARBA00022833"/>
    </source>
</evidence>
<evidence type="ECO:0000313" key="12">
    <source>
        <dbReference type="Proteomes" id="UP000008281"/>
    </source>
</evidence>
<evidence type="ECO:0000256" key="6">
    <source>
        <dbReference type="ARBA" id="ARBA00023163"/>
    </source>
</evidence>
<evidence type="ECO:0000256" key="5">
    <source>
        <dbReference type="ARBA" id="ARBA00023125"/>
    </source>
</evidence>
<dbReference type="Proteomes" id="UP000008281">
    <property type="component" value="Unassembled WGS sequence"/>
</dbReference>
<keyword evidence="2" id="KW-0863">Zinc-finger</keyword>
<dbReference type="PANTHER" id="PTHR46800:SF2">
    <property type="entry name" value="NUCLEAR HORMONE RECEPTOR FAMILY-RELATED"/>
    <property type="match status" value="1"/>
</dbReference>
<dbReference type="OrthoDB" id="5830034at2759"/>
<gene>
    <name evidence="11" type="ORF">CRE_08641</name>
</gene>
<dbReference type="GO" id="GO:0043565">
    <property type="term" value="F:sequence-specific DNA binding"/>
    <property type="evidence" value="ECO:0007669"/>
    <property type="project" value="InterPro"/>
</dbReference>
<dbReference type="SMART" id="SM00399">
    <property type="entry name" value="ZnF_C4"/>
    <property type="match status" value="1"/>
</dbReference>
<accession>E3LIZ6</accession>
<reference evidence="11" key="1">
    <citation type="submission" date="2007-07" db="EMBL/GenBank/DDBJ databases">
        <title>PCAP assembly of the Caenorhabditis remanei genome.</title>
        <authorList>
            <consortium name="The Caenorhabditis remanei Sequencing Consortium"/>
            <person name="Wilson R.K."/>
        </authorList>
    </citation>
    <scope>NUCLEOTIDE SEQUENCE [LARGE SCALE GENOMIC DNA]</scope>
    <source>
        <strain evidence="11">PB4641</strain>
    </source>
</reference>
<evidence type="ECO:0000256" key="1">
    <source>
        <dbReference type="ARBA" id="ARBA00022723"/>
    </source>
</evidence>
<dbReference type="InterPro" id="IPR013088">
    <property type="entry name" value="Znf_NHR/GATA"/>
</dbReference>
<dbReference type="GO" id="GO:0008270">
    <property type="term" value="F:zinc ion binding"/>
    <property type="evidence" value="ECO:0007669"/>
    <property type="project" value="UniProtKB-KW"/>
</dbReference>
<keyword evidence="4" id="KW-0805">Transcription regulation</keyword>
<evidence type="ECO:0000256" key="7">
    <source>
        <dbReference type="ARBA" id="ARBA00023170"/>
    </source>
</evidence>
<dbReference type="Gene3D" id="3.30.50.10">
    <property type="entry name" value="Erythroid Transcription Factor GATA-1, subunit A"/>
    <property type="match status" value="1"/>
</dbReference>
<name>E3LIZ6_CAERE</name>